<sequence length="80" mass="8383">GLKKFAVTLDLVTRGGSSGRLVVVVLEANLLVPGVVSVAARGIGDSSFSLMDPSGEYITKSRYNLARLSNNVSADQTLET</sequence>
<gene>
    <name evidence="1" type="ORF">HID58_061799</name>
</gene>
<evidence type="ECO:0000313" key="2">
    <source>
        <dbReference type="Proteomes" id="UP000824890"/>
    </source>
</evidence>
<protein>
    <submittedName>
        <fullName evidence="1">Uncharacterized protein</fullName>
    </submittedName>
</protein>
<dbReference type="EMBL" id="JAGKQM010000014">
    <property type="protein sequence ID" value="KAH0885703.1"/>
    <property type="molecule type" value="Genomic_DNA"/>
</dbReference>
<proteinExistence type="predicted"/>
<comment type="caution">
    <text evidence="1">The sequence shown here is derived from an EMBL/GenBank/DDBJ whole genome shotgun (WGS) entry which is preliminary data.</text>
</comment>
<name>A0ABQ7ZZT6_BRANA</name>
<dbReference type="Proteomes" id="UP000824890">
    <property type="component" value="Unassembled WGS sequence"/>
</dbReference>
<reference evidence="1 2" key="1">
    <citation type="submission" date="2021-05" db="EMBL/GenBank/DDBJ databases">
        <title>Genome Assembly of Synthetic Allotetraploid Brassica napus Reveals Homoeologous Exchanges between Subgenomes.</title>
        <authorList>
            <person name="Davis J.T."/>
        </authorList>
    </citation>
    <scope>NUCLEOTIDE SEQUENCE [LARGE SCALE GENOMIC DNA]</scope>
    <source>
        <strain evidence="2">cv. Da-Ae</strain>
        <tissue evidence="1">Seedling</tissue>
    </source>
</reference>
<organism evidence="1 2">
    <name type="scientific">Brassica napus</name>
    <name type="common">Rape</name>
    <dbReference type="NCBI Taxonomy" id="3708"/>
    <lineage>
        <taxon>Eukaryota</taxon>
        <taxon>Viridiplantae</taxon>
        <taxon>Streptophyta</taxon>
        <taxon>Embryophyta</taxon>
        <taxon>Tracheophyta</taxon>
        <taxon>Spermatophyta</taxon>
        <taxon>Magnoliopsida</taxon>
        <taxon>eudicotyledons</taxon>
        <taxon>Gunneridae</taxon>
        <taxon>Pentapetalae</taxon>
        <taxon>rosids</taxon>
        <taxon>malvids</taxon>
        <taxon>Brassicales</taxon>
        <taxon>Brassicaceae</taxon>
        <taxon>Brassiceae</taxon>
        <taxon>Brassica</taxon>
    </lineage>
</organism>
<accession>A0ABQ7ZZT6</accession>
<keyword evidence="2" id="KW-1185">Reference proteome</keyword>
<feature type="non-terminal residue" evidence="1">
    <location>
        <position position="1"/>
    </location>
</feature>
<evidence type="ECO:0000313" key="1">
    <source>
        <dbReference type="EMBL" id="KAH0885703.1"/>
    </source>
</evidence>